<evidence type="ECO:0000313" key="3">
    <source>
        <dbReference type="RefSeq" id="XP_008448381.2"/>
    </source>
</evidence>
<keyword evidence="2" id="KW-1185">Reference proteome</keyword>
<dbReference type="KEGG" id="cmo:103490587"/>
<feature type="transmembrane region" description="Helical" evidence="1">
    <location>
        <begin position="38"/>
        <end position="59"/>
    </location>
</feature>
<keyword evidence="1" id="KW-1133">Transmembrane helix</keyword>
<evidence type="ECO:0000256" key="1">
    <source>
        <dbReference type="SAM" id="Phobius"/>
    </source>
</evidence>
<accession>A0A1S3BKF6</accession>
<feature type="transmembrane region" description="Helical" evidence="1">
    <location>
        <begin position="79"/>
        <end position="101"/>
    </location>
</feature>
<dbReference type="GeneID" id="103490587"/>
<reference evidence="3" key="1">
    <citation type="submission" date="2025-08" db="UniProtKB">
        <authorList>
            <consortium name="RefSeq"/>
        </authorList>
    </citation>
    <scope>IDENTIFICATION</scope>
    <source>
        <tissue evidence="3">Stem</tissue>
    </source>
</reference>
<name>A0A1S3BKF6_CUCME</name>
<evidence type="ECO:0000313" key="2">
    <source>
        <dbReference type="Proteomes" id="UP001652600"/>
    </source>
</evidence>
<dbReference type="AlphaFoldDB" id="A0A1S3BKF6"/>
<proteinExistence type="predicted"/>
<keyword evidence="1" id="KW-0472">Membrane</keyword>
<keyword evidence="1" id="KW-0812">Transmembrane</keyword>
<protein>
    <submittedName>
        <fullName evidence="3">Uncharacterized protein LOC103490587</fullName>
    </submittedName>
</protein>
<sequence length="167" mass="18583">MREREESSLLRSSYGWLNVHPFPPSLSLHSNKTPNSRFIILITNIIPLFLPSSPMPISFLHRFSLDPPHCRTAAKWTALLTLTAAVASFAPEFIFANATSLHSSFSRSCRRDGYIRIPLDLPGDVLCLPANMVNRSSLDFFVPTVFAALGVGVSACFVRSLGLWEEF</sequence>
<dbReference type="Proteomes" id="UP001652600">
    <property type="component" value="Chromosome 11"/>
</dbReference>
<gene>
    <name evidence="3" type="primary">LOC103490587</name>
</gene>
<dbReference type="PANTHER" id="PTHR34658:SF5">
    <property type="entry name" value="PROTEIN, PUTATIVE-RELATED"/>
    <property type="match status" value="1"/>
</dbReference>
<dbReference type="RefSeq" id="XP_008448381.2">
    <property type="nucleotide sequence ID" value="XM_008450159.3"/>
</dbReference>
<dbReference type="PANTHER" id="PTHR34658">
    <property type="entry name" value="OS01G0151800 PROTEIN"/>
    <property type="match status" value="1"/>
</dbReference>
<organism evidence="2 3">
    <name type="scientific">Cucumis melo</name>
    <name type="common">Muskmelon</name>
    <dbReference type="NCBI Taxonomy" id="3656"/>
    <lineage>
        <taxon>Eukaryota</taxon>
        <taxon>Viridiplantae</taxon>
        <taxon>Streptophyta</taxon>
        <taxon>Embryophyta</taxon>
        <taxon>Tracheophyta</taxon>
        <taxon>Spermatophyta</taxon>
        <taxon>Magnoliopsida</taxon>
        <taxon>eudicotyledons</taxon>
        <taxon>Gunneridae</taxon>
        <taxon>Pentapetalae</taxon>
        <taxon>rosids</taxon>
        <taxon>fabids</taxon>
        <taxon>Cucurbitales</taxon>
        <taxon>Cucurbitaceae</taxon>
        <taxon>Benincaseae</taxon>
        <taxon>Cucumis</taxon>
    </lineage>
</organism>
<dbReference type="Gramene" id="MELO3C013683.2.1">
    <property type="protein sequence ID" value="MELO3C013683.2.1"/>
    <property type="gene ID" value="MELO3C013683.2"/>
</dbReference>
<dbReference type="InParanoid" id="A0A1S3BKF6"/>
<dbReference type="eggNOG" id="ENOG502S4CS">
    <property type="taxonomic scope" value="Eukaryota"/>
</dbReference>
<feature type="transmembrane region" description="Helical" evidence="1">
    <location>
        <begin position="140"/>
        <end position="164"/>
    </location>
</feature>